<evidence type="ECO:0000256" key="9">
    <source>
        <dbReference type="ARBA" id="ARBA00022691"/>
    </source>
</evidence>
<evidence type="ECO:0000256" key="12">
    <source>
        <dbReference type="PIRNR" id="PIRNR015601"/>
    </source>
</evidence>
<keyword evidence="7 12" id="KW-0489">Methyltransferase</keyword>
<sequence length="268" mass="29148">MTDPLFLLDTDHEDTPVNYDELDTGWKLTLPKSVSRHAISAMRLEPGDRLQLSDGRGLRIHACLTDKATAQAEVVRFSKEAQPTLRLSLIQALAKSGHDQQAIDAATQIGVDSVIPWQADRSIAKWKPGKSQGHWQQTLRAASEQSRRAWVPQLEDCINSKGVLAVCRRACVHGDMVVVLHQDAACSWKDIEEGVAAMAEHCLDDGRPRTINLLVGPEGGISDQEIELFTGAGAMVCQLGDNIMRASLAGPVALSLLSRALGRFGRVS</sequence>
<feature type="domain" description="Ribosomal RNA small subunit methyltransferase E methyltransferase" evidence="13">
    <location>
        <begin position="85"/>
        <end position="257"/>
    </location>
</feature>
<evidence type="ECO:0000256" key="2">
    <source>
        <dbReference type="ARBA" id="ARBA00005528"/>
    </source>
</evidence>
<dbReference type="PANTHER" id="PTHR30027:SF3">
    <property type="entry name" value="16S RRNA (URACIL(1498)-N(3))-METHYLTRANSFERASE"/>
    <property type="match status" value="1"/>
</dbReference>
<keyword evidence="9 12" id="KW-0949">S-adenosyl-L-methionine</keyword>
<dbReference type="NCBIfam" id="NF008693">
    <property type="entry name" value="PRK11713.2-3"/>
    <property type="match status" value="1"/>
</dbReference>
<comment type="caution">
    <text evidence="15">The sequence shown here is derived from an EMBL/GenBank/DDBJ whole genome shotgun (WGS) entry which is preliminary data.</text>
</comment>
<evidence type="ECO:0000313" key="15">
    <source>
        <dbReference type="EMBL" id="RBP98325.1"/>
    </source>
</evidence>
<dbReference type="Pfam" id="PF20260">
    <property type="entry name" value="PUA_4"/>
    <property type="match status" value="1"/>
</dbReference>
<name>A0A366K9A9_9BIFI</name>
<dbReference type="CDD" id="cd18084">
    <property type="entry name" value="RsmE-like"/>
    <property type="match status" value="1"/>
</dbReference>
<keyword evidence="6 12" id="KW-0698">rRNA processing</keyword>
<dbReference type="SUPFAM" id="SSF88697">
    <property type="entry name" value="PUA domain-like"/>
    <property type="match status" value="1"/>
</dbReference>
<evidence type="ECO:0000256" key="6">
    <source>
        <dbReference type="ARBA" id="ARBA00022552"/>
    </source>
</evidence>
<dbReference type="AlphaFoldDB" id="A0A366K9A9"/>
<keyword evidence="16" id="KW-1185">Reference proteome</keyword>
<evidence type="ECO:0000259" key="13">
    <source>
        <dbReference type="Pfam" id="PF04452"/>
    </source>
</evidence>
<dbReference type="Pfam" id="PF04452">
    <property type="entry name" value="Methyltrans_RNA"/>
    <property type="match status" value="1"/>
</dbReference>
<proteinExistence type="inferred from homology"/>
<comment type="similarity">
    <text evidence="2 12">Belongs to the RNA methyltransferase RsmE family.</text>
</comment>
<dbReference type="GO" id="GO:0070475">
    <property type="term" value="P:rRNA base methylation"/>
    <property type="evidence" value="ECO:0007669"/>
    <property type="project" value="TreeGrafter"/>
</dbReference>
<evidence type="ECO:0000313" key="16">
    <source>
        <dbReference type="Proteomes" id="UP000252530"/>
    </source>
</evidence>
<evidence type="ECO:0000256" key="5">
    <source>
        <dbReference type="ARBA" id="ARBA00022490"/>
    </source>
</evidence>
<dbReference type="InterPro" id="IPR006700">
    <property type="entry name" value="RsmE"/>
</dbReference>
<evidence type="ECO:0000256" key="7">
    <source>
        <dbReference type="ARBA" id="ARBA00022603"/>
    </source>
</evidence>
<reference evidence="15 16" key="1">
    <citation type="submission" date="2017-10" db="EMBL/GenBank/DDBJ databases">
        <title>Bifidobacterium xylocopum sp. nov. and Bifidobacterium aemilianum sp. nov., from the carpenter bee (Xylocopa violacea) digestive tract.</title>
        <authorList>
            <person name="Alberoni D."/>
            <person name="Baffoni L."/>
            <person name="Di Gioia D."/>
            <person name="Gaggia F."/>
            <person name="Biavati B."/>
        </authorList>
    </citation>
    <scope>NUCLEOTIDE SEQUENCE [LARGE SCALE GENOMIC DNA]</scope>
    <source>
        <strain evidence="15 16">XV10</strain>
    </source>
</reference>
<dbReference type="InterPro" id="IPR046886">
    <property type="entry name" value="RsmE_MTase_dom"/>
</dbReference>
<gene>
    <name evidence="15" type="ORF">CRD60_00085</name>
</gene>
<organism evidence="15 16">
    <name type="scientific">Bifidobacterium aemilianum</name>
    <dbReference type="NCBI Taxonomy" id="2493120"/>
    <lineage>
        <taxon>Bacteria</taxon>
        <taxon>Bacillati</taxon>
        <taxon>Actinomycetota</taxon>
        <taxon>Actinomycetes</taxon>
        <taxon>Bifidobacteriales</taxon>
        <taxon>Bifidobacteriaceae</taxon>
        <taxon>Bifidobacterium</taxon>
    </lineage>
</organism>
<dbReference type="OrthoDB" id="9808126at2"/>
<dbReference type="EC" id="2.1.1.193" evidence="3 12"/>
<comment type="function">
    <text evidence="10 12">Specifically methylates the N3 position of the uracil ring of uridine 1498 (m3U1498) in 16S rRNA. Acts on the fully assembled 30S ribosomal subunit.</text>
</comment>
<dbReference type="PIRSF" id="PIRSF015601">
    <property type="entry name" value="MTase_slr0722"/>
    <property type="match status" value="1"/>
</dbReference>
<accession>A0A366K9A9</accession>
<evidence type="ECO:0000256" key="1">
    <source>
        <dbReference type="ARBA" id="ARBA00004496"/>
    </source>
</evidence>
<dbReference type="SUPFAM" id="SSF75217">
    <property type="entry name" value="alpha/beta knot"/>
    <property type="match status" value="1"/>
</dbReference>
<dbReference type="RefSeq" id="WP_113859302.1">
    <property type="nucleotide sequence ID" value="NZ_PDCG01000001.1"/>
</dbReference>
<dbReference type="EMBL" id="PDCG01000001">
    <property type="protein sequence ID" value="RBP98325.1"/>
    <property type="molecule type" value="Genomic_DNA"/>
</dbReference>
<dbReference type="InterPro" id="IPR015947">
    <property type="entry name" value="PUA-like_sf"/>
</dbReference>
<keyword evidence="5 12" id="KW-0963">Cytoplasm</keyword>
<evidence type="ECO:0000256" key="11">
    <source>
        <dbReference type="ARBA" id="ARBA00047944"/>
    </source>
</evidence>
<keyword evidence="8 12" id="KW-0808">Transferase</keyword>
<evidence type="ECO:0000256" key="4">
    <source>
        <dbReference type="ARBA" id="ARBA00013673"/>
    </source>
</evidence>
<evidence type="ECO:0000256" key="8">
    <source>
        <dbReference type="ARBA" id="ARBA00022679"/>
    </source>
</evidence>
<evidence type="ECO:0000256" key="3">
    <source>
        <dbReference type="ARBA" id="ARBA00012328"/>
    </source>
</evidence>
<dbReference type="PANTHER" id="PTHR30027">
    <property type="entry name" value="RIBOSOMAL RNA SMALL SUBUNIT METHYLTRANSFERASE E"/>
    <property type="match status" value="1"/>
</dbReference>
<dbReference type="GO" id="GO:0070042">
    <property type="term" value="F:rRNA (uridine-N3-)-methyltransferase activity"/>
    <property type="evidence" value="ECO:0007669"/>
    <property type="project" value="TreeGrafter"/>
</dbReference>
<feature type="domain" description="Ribosomal RNA small subunit methyltransferase E PUA-like" evidence="14">
    <location>
        <begin position="31"/>
        <end position="73"/>
    </location>
</feature>
<dbReference type="GO" id="GO:0005737">
    <property type="term" value="C:cytoplasm"/>
    <property type="evidence" value="ECO:0007669"/>
    <property type="project" value="UniProtKB-SubCell"/>
</dbReference>
<protein>
    <recommendedName>
        <fullName evidence="4 12">Ribosomal RNA small subunit methyltransferase E</fullName>
        <ecNumber evidence="3 12">2.1.1.193</ecNumber>
    </recommendedName>
</protein>
<comment type="subcellular location">
    <subcellularLocation>
        <location evidence="1 12">Cytoplasm</location>
    </subcellularLocation>
</comment>
<dbReference type="Gene3D" id="3.40.1280.10">
    <property type="match status" value="1"/>
</dbReference>
<dbReference type="InterPro" id="IPR029026">
    <property type="entry name" value="tRNA_m1G_MTases_N"/>
</dbReference>
<dbReference type="Proteomes" id="UP000252530">
    <property type="component" value="Unassembled WGS sequence"/>
</dbReference>
<evidence type="ECO:0000256" key="10">
    <source>
        <dbReference type="ARBA" id="ARBA00025699"/>
    </source>
</evidence>
<comment type="catalytic activity">
    <reaction evidence="11 12">
        <text>uridine(1498) in 16S rRNA + S-adenosyl-L-methionine = N(3)-methyluridine(1498) in 16S rRNA + S-adenosyl-L-homocysteine + H(+)</text>
        <dbReference type="Rhea" id="RHEA:42920"/>
        <dbReference type="Rhea" id="RHEA-COMP:10283"/>
        <dbReference type="Rhea" id="RHEA-COMP:10284"/>
        <dbReference type="ChEBI" id="CHEBI:15378"/>
        <dbReference type="ChEBI" id="CHEBI:57856"/>
        <dbReference type="ChEBI" id="CHEBI:59789"/>
        <dbReference type="ChEBI" id="CHEBI:65315"/>
        <dbReference type="ChEBI" id="CHEBI:74502"/>
        <dbReference type="EC" id="2.1.1.193"/>
    </reaction>
</comment>
<dbReference type="InterPro" id="IPR029028">
    <property type="entry name" value="Alpha/beta_knot_MTases"/>
</dbReference>
<dbReference type="InterPro" id="IPR046887">
    <property type="entry name" value="RsmE_PUA-like"/>
</dbReference>
<evidence type="ECO:0000259" key="14">
    <source>
        <dbReference type="Pfam" id="PF20260"/>
    </source>
</evidence>
<dbReference type="NCBIfam" id="TIGR00046">
    <property type="entry name" value="RsmE family RNA methyltransferase"/>
    <property type="match status" value="1"/>
</dbReference>